<accession>A0A4Z1H7F0</accession>
<evidence type="ECO:0000313" key="2">
    <source>
        <dbReference type="EMBL" id="TGO44559.1"/>
    </source>
</evidence>
<proteinExistence type="predicted"/>
<name>A0A4Z1H7F0_9HELO</name>
<keyword evidence="3" id="KW-1185">Reference proteome</keyword>
<reference evidence="2 3" key="1">
    <citation type="submission" date="2017-12" db="EMBL/GenBank/DDBJ databases">
        <title>Comparative genomics of Botrytis spp.</title>
        <authorList>
            <person name="Valero-Jimenez C.A."/>
            <person name="Tapia P."/>
            <person name="Veloso J."/>
            <person name="Silva-Moreno E."/>
            <person name="Staats M."/>
            <person name="Valdes J.H."/>
            <person name="Van Kan J.A.L."/>
        </authorList>
    </citation>
    <scope>NUCLEOTIDE SEQUENCE [LARGE SCALE GENOMIC DNA]</scope>
    <source>
        <strain evidence="2 3">MUCL11595</strain>
    </source>
</reference>
<organism evidence="2 3">
    <name type="scientific">Botryotinia convoluta</name>
    <dbReference type="NCBI Taxonomy" id="54673"/>
    <lineage>
        <taxon>Eukaryota</taxon>
        <taxon>Fungi</taxon>
        <taxon>Dikarya</taxon>
        <taxon>Ascomycota</taxon>
        <taxon>Pezizomycotina</taxon>
        <taxon>Leotiomycetes</taxon>
        <taxon>Helotiales</taxon>
        <taxon>Sclerotiniaceae</taxon>
        <taxon>Botryotinia</taxon>
    </lineage>
</organism>
<dbReference type="AlphaFoldDB" id="A0A4Z1H7F0"/>
<feature type="compositionally biased region" description="Basic and acidic residues" evidence="1">
    <location>
        <begin position="1"/>
        <end position="25"/>
    </location>
</feature>
<sequence>MQESARIRREKIPESQDLRNNHKSDSNNNIEQQKKLEVGEQTNGDMYYSDAISTSITRAGTIQRIANNNSFIEGVKLSESRIRRMKNKERKRLLISRSTSRLQFLSTLIIPPTPEKTLAKTTSITSKPVVSTFHTVVREKK</sequence>
<evidence type="ECO:0000256" key="1">
    <source>
        <dbReference type="SAM" id="MobiDB-lite"/>
    </source>
</evidence>
<feature type="region of interest" description="Disordered" evidence="1">
    <location>
        <begin position="1"/>
        <end position="42"/>
    </location>
</feature>
<comment type="caution">
    <text evidence="2">The sequence shown here is derived from an EMBL/GenBank/DDBJ whole genome shotgun (WGS) entry which is preliminary data.</text>
</comment>
<protein>
    <submittedName>
        <fullName evidence="2">Uncharacterized protein</fullName>
    </submittedName>
</protein>
<gene>
    <name evidence="2" type="ORF">BCON_0498g00020</name>
</gene>
<dbReference type="EMBL" id="PQXN01000496">
    <property type="protein sequence ID" value="TGO44559.1"/>
    <property type="molecule type" value="Genomic_DNA"/>
</dbReference>
<evidence type="ECO:0000313" key="3">
    <source>
        <dbReference type="Proteomes" id="UP000297527"/>
    </source>
</evidence>
<dbReference type="Proteomes" id="UP000297527">
    <property type="component" value="Unassembled WGS sequence"/>
</dbReference>